<protein>
    <submittedName>
        <fullName evidence="1">Excreted virulence factor EspC (Type VII ESX diderm)</fullName>
    </submittedName>
</protein>
<sequence length="103" mass="10301">MGNQFSVDVAQVQEHASTVSGLAGQVQQAASTANAAVSGDAYGVIGQFFASAILQACGDIQGGITTAGQTLQTMSNGLRATGELYQRLDELSAAGFSGTTEGA</sequence>
<dbReference type="Proteomes" id="UP000295444">
    <property type="component" value="Unassembled WGS sequence"/>
</dbReference>
<dbReference type="RefSeq" id="WP_133847390.1">
    <property type="nucleotide sequence ID" value="NZ_SNXZ01000001.1"/>
</dbReference>
<dbReference type="GO" id="GO:0009306">
    <property type="term" value="P:protein secretion"/>
    <property type="evidence" value="ECO:0007669"/>
    <property type="project" value="InterPro"/>
</dbReference>
<name>A0A4R6SK98_LABRH</name>
<dbReference type="InterPro" id="IPR022536">
    <property type="entry name" value="EspC"/>
</dbReference>
<evidence type="ECO:0000313" key="2">
    <source>
        <dbReference type="Proteomes" id="UP000295444"/>
    </source>
</evidence>
<dbReference type="InterPro" id="IPR036689">
    <property type="entry name" value="ESAT-6-like_sf"/>
</dbReference>
<dbReference type="SUPFAM" id="SSF140453">
    <property type="entry name" value="EsxAB dimer-like"/>
    <property type="match status" value="1"/>
</dbReference>
<gene>
    <name evidence="1" type="ORF">EV186_101451</name>
</gene>
<reference evidence="1 2" key="1">
    <citation type="submission" date="2019-03" db="EMBL/GenBank/DDBJ databases">
        <title>Genomic Encyclopedia of Type Strains, Phase IV (KMG-IV): sequencing the most valuable type-strain genomes for metagenomic binning, comparative biology and taxonomic classification.</title>
        <authorList>
            <person name="Goeker M."/>
        </authorList>
    </citation>
    <scope>NUCLEOTIDE SEQUENCE [LARGE SCALE GENOMIC DNA]</scope>
    <source>
        <strain evidence="1 2">DSM 45361</strain>
    </source>
</reference>
<evidence type="ECO:0000313" key="1">
    <source>
        <dbReference type="EMBL" id="TDQ04499.1"/>
    </source>
</evidence>
<comment type="caution">
    <text evidence="1">The sequence shown here is derived from an EMBL/GenBank/DDBJ whole genome shotgun (WGS) entry which is preliminary data.</text>
</comment>
<dbReference type="EMBL" id="SNXZ01000001">
    <property type="protein sequence ID" value="TDQ04499.1"/>
    <property type="molecule type" value="Genomic_DNA"/>
</dbReference>
<keyword evidence="2" id="KW-1185">Reference proteome</keyword>
<dbReference type="Pfam" id="PF10824">
    <property type="entry name" value="T7SS_ESX_EspC"/>
    <property type="match status" value="1"/>
</dbReference>
<dbReference type="OrthoDB" id="3693305at2"/>
<accession>A0A4R6SK98</accession>
<dbReference type="AlphaFoldDB" id="A0A4R6SK98"/>
<dbReference type="Gene3D" id="1.10.287.1060">
    <property type="entry name" value="ESAT-6-like"/>
    <property type="match status" value="1"/>
</dbReference>
<proteinExistence type="predicted"/>
<organism evidence="1 2">
    <name type="scientific">Labedaea rhizosphaerae</name>
    <dbReference type="NCBI Taxonomy" id="598644"/>
    <lineage>
        <taxon>Bacteria</taxon>
        <taxon>Bacillati</taxon>
        <taxon>Actinomycetota</taxon>
        <taxon>Actinomycetes</taxon>
        <taxon>Pseudonocardiales</taxon>
        <taxon>Pseudonocardiaceae</taxon>
        <taxon>Labedaea</taxon>
    </lineage>
</organism>